<evidence type="ECO:0000256" key="2">
    <source>
        <dbReference type="ARBA" id="ARBA00022448"/>
    </source>
</evidence>
<evidence type="ECO:0000313" key="13">
    <source>
        <dbReference type="EMBL" id="QCW99532.1"/>
    </source>
</evidence>
<accession>A0A5B7SR89</accession>
<name>A0A5B7SR89_9FLAO</name>
<evidence type="ECO:0000256" key="5">
    <source>
        <dbReference type="ARBA" id="ARBA00023077"/>
    </source>
</evidence>
<comment type="similarity">
    <text evidence="8 9">Belongs to the TonB-dependent receptor family.</text>
</comment>
<keyword evidence="2 8" id="KW-0813">Transport</keyword>
<dbReference type="InterPro" id="IPR023996">
    <property type="entry name" value="TonB-dep_OMP_SusC/RagA"/>
</dbReference>
<dbReference type="SUPFAM" id="SSF49464">
    <property type="entry name" value="Carboxypeptidase regulatory domain-like"/>
    <property type="match status" value="1"/>
</dbReference>
<dbReference type="InterPro" id="IPR018247">
    <property type="entry name" value="EF_Hand_1_Ca_BS"/>
</dbReference>
<dbReference type="AlphaFoldDB" id="A0A5B7SR89"/>
<evidence type="ECO:0000256" key="10">
    <source>
        <dbReference type="SAM" id="SignalP"/>
    </source>
</evidence>
<evidence type="ECO:0000313" key="14">
    <source>
        <dbReference type="Proteomes" id="UP000310017"/>
    </source>
</evidence>
<evidence type="ECO:0000256" key="8">
    <source>
        <dbReference type="PROSITE-ProRule" id="PRU01360"/>
    </source>
</evidence>
<evidence type="ECO:0000256" key="7">
    <source>
        <dbReference type="ARBA" id="ARBA00023237"/>
    </source>
</evidence>
<dbReference type="Pfam" id="PF00593">
    <property type="entry name" value="TonB_dep_Rec_b-barrel"/>
    <property type="match status" value="1"/>
</dbReference>
<dbReference type="Gene3D" id="2.40.170.20">
    <property type="entry name" value="TonB-dependent receptor, beta-barrel domain"/>
    <property type="match status" value="1"/>
</dbReference>
<dbReference type="InterPro" id="IPR023997">
    <property type="entry name" value="TonB-dep_OMP_SusC/RagA_CS"/>
</dbReference>
<keyword evidence="6 8" id="KW-0472">Membrane</keyword>
<dbReference type="InterPro" id="IPR036942">
    <property type="entry name" value="Beta-barrel_TonB_sf"/>
</dbReference>
<evidence type="ECO:0000259" key="11">
    <source>
        <dbReference type="Pfam" id="PF00593"/>
    </source>
</evidence>
<dbReference type="PROSITE" id="PS00018">
    <property type="entry name" value="EF_HAND_1"/>
    <property type="match status" value="1"/>
</dbReference>
<dbReference type="InterPro" id="IPR012910">
    <property type="entry name" value="Plug_dom"/>
</dbReference>
<dbReference type="KEGG" id="asag:FGM00_05190"/>
<feature type="domain" description="TonB-dependent receptor plug" evidence="12">
    <location>
        <begin position="112"/>
        <end position="220"/>
    </location>
</feature>
<dbReference type="PROSITE" id="PS52016">
    <property type="entry name" value="TONB_DEPENDENT_REC_3"/>
    <property type="match status" value="1"/>
</dbReference>
<evidence type="ECO:0000256" key="6">
    <source>
        <dbReference type="ARBA" id="ARBA00023136"/>
    </source>
</evidence>
<keyword evidence="7 8" id="KW-0998">Cell outer membrane</keyword>
<protein>
    <submittedName>
        <fullName evidence="13">TonB-dependent receptor</fullName>
    </submittedName>
</protein>
<feature type="signal peptide" evidence="10">
    <location>
        <begin position="1"/>
        <end position="20"/>
    </location>
</feature>
<organism evidence="13 14">
    <name type="scientific">Aggregatimonas sangjinii</name>
    <dbReference type="NCBI Taxonomy" id="2583587"/>
    <lineage>
        <taxon>Bacteria</taxon>
        <taxon>Pseudomonadati</taxon>
        <taxon>Bacteroidota</taxon>
        <taxon>Flavobacteriia</taxon>
        <taxon>Flavobacteriales</taxon>
        <taxon>Flavobacteriaceae</taxon>
        <taxon>Aggregatimonas</taxon>
    </lineage>
</organism>
<dbReference type="NCBIfam" id="TIGR04057">
    <property type="entry name" value="SusC_RagA_signa"/>
    <property type="match status" value="1"/>
</dbReference>
<gene>
    <name evidence="13" type="ORF">FGM00_05190</name>
</gene>
<keyword evidence="5 9" id="KW-0798">TonB box</keyword>
<dbReference type="Pfam" id="PF07715">
    <property type="entry name" value="Plug"/>
    <property type="match status" value="1"/>
</dbReference>
<sequence>MKNSILIVIGIMLLSFSAVGQVSVSGIIVDEKGEPIPGANIVEKGTVNGAVSDFDGNYTITVSENATLIFSYLGYVTQEIEVNENTSIDVTLLVDNQQLDEVVVIGYGSVEKDKISSSISTVEGAELAKVTASNPAEALQGRAAGVQVLSSGGNPGASPQILIRGITTNNNSQPLIVVDGVLLPNGTSLNFLNPMDIENFQILKDASASAIYGSRASNGVVLITTKRGKEGKTTIDVDLSYGMQQLEKIQMAGADEYIQVMNLRRTNDGNEPLFDPADFTADTDWWDETIENYAPITNANVRASGGSEKIKYAGSVSFFDQQSNYTKGWYQKITGRFNLDFKISDKINLKQDLSPRIERFENTPGSLFNILRIDPLTEVFLPLDERQGRDQFSIFAASNNNVPNPVGGIARLFNETTFFGFFSNTQLDYKITPQLTFTSQFGLNISNARTDRFRPQFFTTPNQQREVNDIFRRTTQNSDYVLNNTINYKNTFHEKHYLNLLVGVLYDSQNFNYLEGFRDGVPSNVNPELRYLDAAVGENIQVQGNEAEDNIFSGIFRTIYSYDNKYFLTSTVRYDQSSRFPEDNRTGIFPSTSIAWDIDSEEFFNSSRINNLRLKFGIGQVGNQNINRNGQFFSVGSGNFVFDGTRVVTNFLSQFGNPGLQWETVKDTNIGLEAAMFDNALSFSVEYYNKTSEDLLFNVELPNYTGIPGLVAQNVGSFESKGIDFQVGYTKQMGDFSMDLNLNVSTNESTAKELAVGNEQLFGQKREDLGNRFIKITEEGGRVGLFYGFKTDGIFQNQTELNSHTSEDGTIIQPNAQVGDIRYEDFNKDGILNDEDLQTMGDPFADFYGGLTANLQYKNIDFSMQWYGTYGNDVFNFPTTFLYSGIQNVNIAEGTLSRVWSPENTGARFPRLTEIDPNGNYLRPSDIFIEDASYLRLRNIQLGYNFKVKGFQRCRLYLSGQNLLTFTNYSGFDPEVAANSGNIINDFGVDYARNPVTRTYLLGLNLSL</sequence>
<dbReference type="Gene3D" id="2.170.130.10">
    <property type="entry name" value="TonB-dependent receptor, plug domain"/>
    <property type="match status" value="1"/>
</dbReference>
<feature type="chain" id="PRO_5022989203" evidence="10">
    <location>
        <begin position="21"/>
        <end position="1008"/>
    </location>
</feature>
<keyword evidence="4 8" id="KW-0812">Transmembrane</keyword>
<dbReference type="RefSeq" id="WP_138851885.1">
    <property type="nucleotide sequence ID" value="NZ_CP040710.1"/>
</dbReference>
<evidence type="ECO:0000256" key="4">
    <source>
        <dbReference type="ARBA" id="ARBA00022692"/>
    </source>
</evidence>
<evidence type="ECO:0000256" key="9">
    <source>
        <dbReference type="RuleBase" id="RU003357"/>
    </source>
</evidence>
<dbReference type="Gene3D" id="2.60.40.1120">
    <property type="entry name" value="Carboxypeptidase-like, regulatory domain"/>
    <property type="match status" value="1"/>
</dbReference>
<dbReference type="FunFam" id="2.60.40.1120:FF:000003">
    <property type="entry name" value="Outer membrane protein Omp121"/>
    <property type="match status" value="1"/>
</dbReference>
<keyword evidence="3 8" id="KW-1134">Transmembrane beta strand</keyword>
<evidence type="ECO:0000259" key="12">
    <source>
        <dbReference type="Pfam" id="PF07715"/>
    </source>
</evidence>
<evidence type="ECO:0000256" key="3">
    <source>
        <dbReference type="ARBA" id="ARBA00022452"/>
    </source>
</evidence>
<dbReference type="Proteomes" id="UP000310017">
    <property type="component" value="Chromosome"/>
</dbReference>
<dbReference type="InterPro" id="IPR037066">
    <property type="entry name" value="Plug_dom_sf"/>
</dbReference>
<dbReference type="InterPro" id="IPR000531">
    <property type="entry name" value="Beta-barrel_TonB"/>
</dbReference>
<dbReference type="EMBL" id="CP040710">
    <property type="protein sequence ID" value="QCW99532.1"/>
    <property type="molecule type" value="Genomic_DNA"/>
</dbReference>
<keyword evidence="13" id="KW-0675">Receptor</keyword>
<dbReference type="InterPro" id="IPR039426">
    <property type="entry name" value="TonB-dep_rcpt-like"/>
</dbReference>
<dbReference type="NCBIfam" id="TIGR04056">
    <property type="entry name" value="OMP_RagA_SusC"/>
    <property type="match status" value="1"/>
</dbReference>
<feature type="domain" description="TonB-dependent receptor-like beta-barrel" evidence="11">
    <location>
        <begin position="401"/>
        <end position="963"/>
    </location>
</feature>
<keyword evidence="10" id="KW-0732">Signal</keyword>
<dbReference type="InterPro" id="IPR008969">
    <property type="entry name" value="CarboxyPept-like_regulatory"/>
</dbReference>
<comment type="subcellular location">
    <subcellularLocation>
        <location evidence="1 8">Cell outer membrane</location>
        <topology evidence="1 8">Multi-pass membrane protein</topology>
    </subcellularLocation>
</comment>
<dbReference type="SUPFAM" id="SSF56935">
    <property type="entry name" value="Porins"/>
    <property type="match status" value="1"/>
</dbReference>
<reference evidence="13 14" key="1">
    <citation type="submission" date="2019-05" db="EMBL/GenBank/DDBJ databases">
        <title>Genome sequencing of F202Z8.</title>
        <authorList>
            <person name="Kwon Y.M."/>
        </authorList>
    </citation>
    <scope>NUCLEOTIDE SEQUENCE [LARGE SCALE GENOMIC DNA]</scope>
    <source>
        <strain evidence="13 14">F202Z8</strain>
    </source>
</reference>
<dbReference type="GO" id="GO:0009279">
    <property type="term" value="C:cell outer membrane"/>
    <property type="evidence" value="ECO:0007669"/>
    <property type="project" value="UniProtKB-SubCell"/>
</dbReference>
<proteinExistence type="inferred from homology"/>
<keyword evidence="14" id="KW-1185">Reference proteome</keyword>
<evidence type="ECO:0000256" key="1">
    <source>
        <dbReference type="ARBA" id="ARBA00004571"/>
    </source>
</evidence>
<dbReference type="Pfam" id="PF13715">
    <property type="entry name" value="CarbopepD_reg_2"/>
    <property type="match status" value="1"/>
</dbReference>
<dbReference type="OrthoDB" id="9768177at2"/>